<evidence type="ECO:0000256" key="1">
    <source>
        <dbReference type="SAM" id="MobiDB-lite"/>
    </source>
</evidence>
<feature type="compositionally biased region" description="Low complexity" evidence="1">
    <location>
        <begin position="78"/>
        <end position="100"/>
    </location>
</feature>
<dbReference type="RefSeq" id="WP_161009073.1">
    <property type="nucleotide sequence ID" value="NZ_WWCN01000017.1"/>
</dbReference>
<proteinExistence type="predicted"/>
<organism evidence="3 4">
    <name type="scientific">Duganella flavida</name>
    <dbReference type="NCBI Taxonomy" id="2692175"/>
    <lineage>
        <taxon>Bacteria</taxon>
        <taxon>Pseudomonadati</taxon>
        <taxon>Pseudomonadota</taxon>
        <taxon>Betaproteobacteria</taxon>
        <taxon>Burkholderiales</taxon>
        <taxon>Oxalobacteraceae</taxon>
        <taxon>Telluria group</taxon>
        <taxon>Duganella</taxon>
    </lineage>
</organism>
<gene>
    <name evidence="3" type="ORF">GTP46_23620</name>
</gene>
<accession>A0A6L8KEX9</accession>
<evidence type="ECO:0000313" key="4">
    <source>
        <dbReference type="Proteomes" id="UP000479335"/>
    </source>
</evidence>
<dbReference type="EMBL" id="WWCN01000017">
    <property type="protein sequence ID" value="MYM25625.1"/>
    <property type="molecule type" value="Genomic_DNA"/>
</dbReference>
<evidence type="ECO:0000313" key="3">
    <source>
        <dbReference type="EMBL" id="MYM25625.1"/>
    </source>
</evidence>
<feature type="domain" description="Putative zinc-finger" evidence="2">
    <location>
        <begin position="11"/>
        <end position="42"/>
    </location>
</feature>
<dbReference type="AlphaFoldDB" id="A0A6L8KEX9"/>
<name>A0A6L8KEX9_9BURK</name>
<dbReference type="Proteomes" id="UP000479335">
    <property type="component" value="Unassembled WGS sequence"/>
</dbReference>
<protein>
    <recommendedName>
        <fullName evidence="2">Putative zinc-finger domain-containing protein</fullName>
    </recommendedName>
</protein>
<feature type="region of interest" description="Disordered" evidence="1">
    <location>
        <begin position="78"/>
        <end position="110"/>
    </location>
</feature>
<comment type="caution">
    <text evidence="3">The sequence shown here is derived from an EMBL/GenBank/DDBJ whole genome shotgun (WGS) entry which is preliminary data.</text>
</comment>
<dbReference type="InterPro" id="IPR027383">
    <property type="entry name" value="Znf_put"/>
</dbReference>
<dbReference type="InterPro" id="IPR041916">
    <property type="entry name" value="Anti_sigma_zinc_sf"/>
</dbReference>
<keyword evidence="4" id="KW-1185">Reference proteome</keyword>
<dbReference type="Pfam" id="PF13490">
    <property type="entry name" value="zf-HC2"/>
    <property type="match status" value="1"/>
</dbReference>
<dbReference type="Gene3D" id="1.10.10.1320">
    <property type="entry name" value="Anti-sigma factor, zinc-finger domain"/>
    <property type="match status" value="1"/>
</dbReference>
<evidence type="ECO:0000259" key="2">
    <source>
        <dbReference type="Pfam" id="PF13490"/>
    </source>
</evidence>
<reference evidence="3 4" key="1">
    <citation type="submission" date="2019-12" db="EMBL/GenBank/DDBJ databases">
        <title>Novel species isolated from a subtropical stream in China.</title>
        <authorList>
            <person name="Lu H."/>
        </authorList>
    </citation>
    <scope>NUCLEOTIDE SEQUENCE [LARGE SCALE GENOMIC DNA]</scope>
    <source>
        <strain evidence="3 4">FT135W</strain>
    </source>
</reference>
<sequence length="231" mass="24397">MSTNITTHNALQELLPWYASGSLEAEEARRVQEHLQQCAACRADLAWQRKLLETEGPLPAGLDPERALARLMPQLDATPATAPARAADTAAAPQAARPQPRSSPTPRGWGERLRAWLGDGGWQGWAIAAQCAVIAVLAVQLLPRGAAPTYQALGHGAAATPDLLVVFKPDARLQDVQRLMQENGAQIVGGPTVTGAYILDVDAGHQAQLLAALRAHPSVELAESLTAAGQP</sequence>